<sequence length="41" mass="4303">MPLAMFWTAVSGHETPAAKDLGGTLLNPKIPWEVAGIVLVA</sequence>
<dbReference type="Proteomes" id="UP001277803">
    <property type="component" value="Unassembled WGS sequence"/>
</dbReference>
<dbReference type="AlphaFoldDB" id="A0AB35S5H0"/>
<organism evidence="1 2">
    <name type="scientific">Bifidobacterium longum</name>
    <dbReference type="NCBI Taxonomy" id="216816"/>
    <lineage>
        <taxon>Bacteria</taxon>
        <taxon>Bacillati</taxon>
        <taxon>Actinomycetota</taxon>
        <taxon>Actinomycetes</taxon>
        <taxon>Bifidobacteriales</taxon>
        <taxon>Bifidobacteriaceae</taxon>
        <taxon>Bifidobacterium</taxon>
    </lineage>
</organism>
<evidence type="ECO:0000313" key="1">
    <source>
        <dbReference type="EMBL" id="MDW3125812.1"/>
    </source>
</evidence>
<proteinExistence type="predicted"/>
<comment type="caution">
    <text evidence="1">The sequence shown here is derived from an EMBL/GenBank/DDBJ whole genome shotgun (WGS) entry which is preliminary data.</text>
</comment>
<accession>A0AB35S5H0</accession>
<reference evidence="1" key="1">
    <citation type="submission" date="2023-10" db="EMBL/GenBank/DDBJ databases">
        <title>Rapid discrimination of Bifidobacterium longum Subspecies based on MALDI-TOF MS and Machine Learning.</title>
        <authorList>
            <person name="Chen J."/>
        </authorList>
    </citation>
    <scope>NUCLEOTIDE SEQUENCE</scope>
    <source>
        <strain evidence="1">YGMCC0039</strain>
    </source>
</reference>
<gene>
    <name evidence="1" type="ORF">RS890_01520</name>
</gene>
<dbReference type="EMBL" id="JAWLRA010000001">
    <property type="protein sequence ID" value="MDW3125812.1"/>
    <property type="molecule type" value="Genomic_DNA"/>
</dbReference>
<name>A0AB35S5H0_BIFLN</name>
<evidence type="ECO:0000313" key="2">
    <source>
        <dbReference type="Proteomes" id="UP001277803"/>
    </source>
</evidence>
<dbReference type="RefSeq" id="WP_260847405.1">
    <property type="nucleotide sequence ID" value="NZ_JAWWTM010000001.1"/>
</dbReference>
<protein>
    <submittedName>
        <fullName evidence="1">Uncharacterized protein</fullName>
    </submittedName>
</protein>